<dbReference type="AlphaFoldDB" id="A0A6M3X4I5"/>
<accession>A0A6M3X4I5</accession>
<evidence type="ECO:0000313" key="1">
    <source>
        <dbReference type="EMBL" id="QJH92539.1"/>
    </source>
</evidence>
<protein>
    <submittedName>
        <fullName evidence="1">Uncharacterized protein</fullName>
    </submittedName>
</protein>
<dbReference type="EMBL" id="MT143898">
    <property type="protein sequence ID" value="QJH92539.1"/>
    <property type="molecule type" value="Genomic_DNA"/>
</dbReference>
<proteinExistence type="predicted"/>
<gene>
    <name evidence="1" type="ORF">MM171A03480_0009</name>
</gene>
<sequence length="88" mass="10172">MSSGSVTVEDKQSQIKKFKESARNHWKCVREAIRDGCDEENWIHFTIQDYLTIIGYHYMTAMEHGYKHGIYDGSLTTITPQESKGEQS</sequence>
<reference evidence="1" key="1">
    <citation type="submission" date="2020-03" db="EMBL/GenBank/DDBJ databases">
        <title>The deep terrestrial virosphere.</title>
        <authorList>
            <person name="Holmfeldt K."/>
            <person name="Nilsson E."/>
            <person name="Simone D."/>
            <person name="Lopez-Fernandez M."/>
            <person name="Wu X."/>
            <person name="de Brujin I."/>
            <person name="Lundin D."/>
            <person name="Andersson A."/>
            <person name="Bertilsson S."/>
            <person name="Dopson M."/>
        </authorList>
    </citation>
    <scope>NUCLEOTIDE SEQUENCE</scope>
    <source>
        <strain evidence="1">MM171A03480</strain>
    </source>
</reference>
<organism evidence="1">
    <name type="scientific">viral metagenome</name>
    <dbReference type="NCBI Taxonomy" id="1070528"/>
    <lineage>
        <taxon>unclassified sequences</taxon>
        <taxon>metagenomes</taxon>
        <taxon>organismal metagenomes</taxon>
    </lineage>
</organism>
<name>A0A6M3X4I5_9ZZZZ</name>